<reference evidence="13" key="1">
    <citation type="journal article" date="2021" name="PeerJ">
        <title>Extensive microbial diversity within the chicken gut microbiome revealed by metagenomics and culture.</title>
        <authorList>
            <person name="Gilroy R."/>
            <person name="Ravi A."/>
            <person name="Getino M."/>
            <person name="Pursley I."/>
            <person name="Horton D.L."/>
            <person name="Alikhan N.F."/>
            <person name="Baker D."/>
            <person name="Gharbi K."/>
            <person name="Hall N."/>
            <person name="Watson M."/>
            <person name="Adriaenssens E.M."/>
            <person name="Foster-Nyarko E."/>
            <person name="Jarju S."/>
            <person name="Secka A."/>
            <person name="Antonio M."/>
            <person name="Oren A."/>
            <person name="Chaudhuri R.R."/>
            <person name="La Ragione R."/>
            <person name="Hildebrand F."/>
            <person name="Pallen M.J."/>
        </authorList>
    </citation>
    <scope>NUCLEOTIDE SEQUENCE</scope>
    <source>
        <strain evidence="13">ChiBcec2-3848</strain>
    </source>
</reference>
<gene>
    <name evidence="9 13" type="primary">pepT</name>
    <name evidence="13" type="ORF">H9753_03135</name>
</gene>
<dbReference type="NCBIfam" id="NF003976">
    <property type="entry name" value="PRK05469.1"/>
    <property type="match status" value="1"/>
</dbReference>
<dbReference type="CDD" id="cd03892">
    <property type="entry name" value="M20_peptT"/>
    <property type="match status" value="1"/>
</dbReference>
<dbReference type="Pfam" id="PF07687">
    <property type="entry name" value="M20_dimer"/>
    <property type="match status" value="1"/>
</dbReference>
<dbReference type="Pfam" id="PF01546">
    <property type="entry name" value="Peptidase_M20"/>
    <property type="match status" value="1"/>
</dbReference>
<dbReference type="InterPro" id="IPR010161">
    <property type="entry name" value="Peptidase_M20B"/>
</dbReference>
<dbReference type="GO" id="GO:0043171">
    <property type="term" value="P:peptide catabolic process"/>
    <property type="evidence" value="ECO:0007669"/>
    <property type="project" value="UniProtKB-UniRule"/>
</dbReference>
<dbReference type="InterPro" id="IPR002933">
    <property type="entry name" value="Peptidase_M20"/>
</dbReference>
<dbReference type="Gene3D" id="3.40.630.10">
    <property type="entry name" value="Zn peptidases"/>
    <property type="match status" value="1"/>
</dbReference>
<dbReference type="InterPro" id="IPR001261">
    <property type="entry name" value="ArgE/DapE_CS"/>
</dbReference>
<dbReference type="HAMAP" id="MF_00550">
    <property type="entry name" value="Aminopeptidase_M20"/>
    <property type="match status" value="1"/>
</dbReference>
<keyword evidence="8 9" id="KW-0482">Metalloprotease</keyword>
<evidence type="ECO:0000256" key="11">
    <source>
        <dbReference type="PIRSR" id="PIRSR037215-2"/>
    </source>
</evidence>
<dbReference type="GO" id="GO:0005829">
    <property type="term" value="C:cytosol"/>
    <property type="evidence" value="ECO:0007669"/>
    <property type="project" value="TreeGrafter"/>
</dbReference>
<dbReference type="AlphaFoldDB" id="A0A9D2PK75"/>
<proteinExistence type="inferred from homology"/>
<protein>
    <recommendedName>
        <fullName evidence="9">Peptidase T</fullName>
        <ecNumber evidence="9">3.4.11.4</ecNumber>
    </recommendedName>
    <alternativeName>
        <fullName evidence="9">Aminotripeptidase</fullName>
        <shortName evidence="9">Tripeptidase</shortName>
    </alternativeName>
    <alternativeName>
        <fullName evidence="9">Tripeptide aminopeptidase</fullName>
    </alternativeName>
</protein>
<dbReference type="SUPFAM" id="SSF53187">
    <property type="entry name" value="Zn-dependent exopeptidases"/>
    <property type="match status" value="1"/>
</dbReference>
<dbReference type="Proteomes" id="UP000823886">
    <property type="component" value="Unassembled WGS sequence"/>
</dbReference>
<evidence type="ECO:0000313" key="14">
    <source>
        <dbReference type="Proteomes" id="UP000823886"/>
    </source>
</evidence>
<keyword evidence="3 9" id="KW-0031">Aminopeptidase</keyword>
<keyword evidence="6 9" id="KW-0378">Hydrolase</keyword>
<evidence type="ECO:0000256" key="4">
    <source>
        <dbReference type="ARBA" id="ARBA00022670"/>
    </source>
</evidence>
<evidence type="ECO:0000259" key="12">
    <source>
        <dbReference type="Pfam" id="PF07687"/>
    </source>
</evidence>
<evidence type="ECO:0000256" key="5">
    <source>
        <dbReference type="ARBA" id="ARBA00022723"/>
    </source>
</evidence>
<dbReference type="EMBL" id="DWVZ01000038">
    <property type="protein sequence ID" value="HJC62598.1"/>
    <property type="molecule type" value="Genomic_DNA"/>
</dbReference>
<feature type="domain" description="Peptidase M20 dimerisation" evidence="12">
    <location>
        <begin position="208"/>
        <end position="311"/>
    </location>
</feature>
<evidence type="ECO:0000256" key="7">
    <source>
        <dbReference type="ARBA" id="ARBA00022833"/>
    </source>
</evidence>
<comment type="catalytic activity">
    <reaction evidence="1 9">
        <text>Release of the N-terminal residue from a tripeptide.</text>
        <dbReference type="EC" id="3.4.11.4"/>
    </reaction>
</comment>
<comment type="function">
    <text evidence="9">Cleaves the N-terminal amino acid of tripeptides.</text>
</comment>
<sequence length="411" mass="45230">MKNVKERFLQYIAVDTTSDPYSETFPSTKSQLEFAASLEQELKDLGLADVSRDAYGYVFATVPSTIENYQGAVLGFIAHMDTSSAASGSHILPRTVENYDGGDIVLNQELDIVLSPSSFSNLAQYKGQTLIVTDGTTLLGGDDKAGLAEIVTAAEYLINHPEIKHGPIRVGFTPDEEIGQGTDHFDVEKFGADFAYTMDGGELGELEYENFNAASAFVDFTGVSIHPGSAKNKMVNAILLAMEFQSLLPPAQKPEHTEGREGFFHLDAMHGSVETASCEYIIRDHDLNLFAKKKELMENAAAYMNQKYGKGTVSLKIKDSYFNMKEKIEPHMHLIRNVLSVYEKLSIEPKISPIRGGTDGAQLSFKGLPCPNLGTGDHNCHGHFEFVCVESMEKSVEVILELARLYGQYQP</sequence>
<dbReference type="Gene3D" id="3.30.70.360">
    <property type="match status" value="1"/>
</dbReference>
<feature type="binding site" evidence="9 11">
    <location>
        <position position="79"/>
    </location>
    <ligand>
        <name>Zn(2+)</name>
        <dbReference type="ChEBI" id="CHEBI:29105"/>
        <label>1</label>
    </ligand>
</feature>
<dbReference type="PANTHER" id="PTHR42994">
    <property type="entry name" value="PEPTIDASE T"/>
    <property type="match status" value="1"/>
</dbReference>
<evidence type="ECO:0000256" key="6">
    <source>
        <dbReference type="ARBA" id="ARBA00022801"/>
    </source>
</evidence>
<feature type="active site" description="Proton acceptor" evidence="9 10">
    <location>
        <position position="176"/>
    </location>
</feature>
<feature type="binding site" evidence="9 11">
    <location>
        <position position="177"/>
    </location>
    <ligand>
        <name>Zn(2+)</name>
        <dbReference type="ChEBI" id="CHEBI:29105"/>
        <label>2</label>
    </ligand>
</feature>
<comment type="caution">
    <text evidence="13">The sequence shown here is derived from an EMBL/GenBank/DDBJ whole genome shotgun (WGS) entry which is preliminary data.</text>
</comment>
<dbReference type="SUPFAM" id="SSF55031">
    <property type="entry name" value="Bacterial exopeptidase dimerisation domain"/>
    <property type="match status" value="1"/>
</dbReference>
<feature type="binding site" evidence="9 11">
    <location>
        <position position="142"/>
    </location>
    <ligand>
        <name>Zn(2+)</name>
        <dbReference type="ChEBI" id="CHEBI:29105"/>
        <label>1</label>
    </ligand>
</feature>
<dbReference type="GO" id="GO:0045148">
    <property type="term" value="F:tripeptide aminopeptidase activity"/>
    <property type="evidence" value="ECO:0007669"/>
    <property type="project" value="UniProtKB-UniRule"/>
</dbReference>
<accession>A0A9D2PK75</accession>
<evidence type="ECO:0000256" key="8">
    <source>
        <dbReference type="ARBA" id="ARBA00023049"/>
    </source>
</evidence>
<feature type="binding site" evidence="9 11">
    <location>
        <position position="381"/>
    </location>
    <ligand>
        <name>Zn(2+)</name>
        <dbReference type="ChEBI" id="CHEBI:29105"/>
        <label>2</label>
    </ligand>
</feature>
<dbReference type="EC" id="3.4.11.4" evidence="9"/>
<name>A0A9D2PK75_9FIRM</name>
<comment type="subcellular location">
    <subcellularLocation>
        <location evidence="9">Cytoplasm</location>
    </subcellularLocation>
</comment>
<keyword evidence="9" id="KW-0963">Cytoplasm</keyword>
<dbReference type="InterPro" id="IPR011650">
    <property type="entry name" value="Peptidase_M20_dimer"/>
</dbReference>
<dbReference type="GO" id="GO:0006508">
    <property type="term" value="P:proteolysis"/>
    <property type="evidence" value="ECO:0007669"/>
    <property type="project" value="UniProtKB-UniRule"/>
</dbReference>
<feature type="binding site" evidence="9 11">
    <location>
        <position position="142"/>
    </location>
    <ligand>
        <name>Zn(2+)</name>
        <dbReference type="ChEBI" id="CHEBI:29105"/>
        <label>2</label>
    </ligand>
</feature>
<dbReference type="InterPro" id="IPR036264">
    <property type="entry name" value="Bact_exopeptidase_dim_dom"/>
</dbReference>
<reference evidence="13" key="2">
    <citation type="submission" date="2021-04" db="EMBL/GenBank/DDBJ databases">
        <authorList>
            <person name="Gilroy R."/>
        </authorList>
    </citation>
    <scope>NUCLEOTIDE SEQUENCE</scope>
    <source>
        <strain evidence="13">ChiBcec2-3848</strain>
    </source>
</reference>
<comment type="cofactor">
    <cofactor evidence="9 11">
        <name>Zn(2+)</name>
        <dbReference type="ChEBI" id="CHEBI:29105"/>
    </cofactor>
    <text evidence="9 11">Binds 2 Zn(2+) ions per subunit.</text>
</comment>
<evidence type="ECO:0000256" key="9">
    <source>
        <dbReference type="HAMAP-Rule" id="MF_00550"/>
    </source>
</evidence>
<comment type="similarity">
    <text evidence="2 9">Belongs to the peptidase M20B family.</text>
</comment>
<dbReference type="GO" id="GO:0008237">
    <property type="term" value="F:metallopeptidase activity"/>
    <property type="evidence" value="ECO:0007669"/>
    <property type="project" value="UniProtKB-KW"/>
</dbReference>
<dbReference type="PIRSF" id="PIRSF037215">
    <property type="entry name" value="Peptidase_M20B"/>
    <property type="match status" value="1"/>
</dbReference>
<evidence type="ECO:0000256" key="3">
    <source>
        <dbReference type="ARBA" id="ARBA00022438"/>
    </source>
</evidence>
<evidence type="ECO:0000256" key="1">
    <source>
        <dbReference type="ARBA" id="ARBA00000870"/>
    </source>
</evidence>
<feature type="active site" evidence="9 10">
    <location>
        <position position="81"/>
    </location>
</feature>
<evidence type="ECO:0000256" key="2">
    <source>
        <dbReference type="ARBA" id="ARBA00009692"/>
    </source>
</evidence>
<feature type="binding site" evidence="9 11">
    <location>
        <position position="199"/>
    </location>
    <ligand>
        <name>Zn(2+)</name>
        <dbReference type="ChEBI" id="CHEBI:29105"/>
        <label>1</label>
    </ligand>
</feature>
<dbReference type="PROSITE" id="PS00758">
    <property type="entry name" value="ARGE_DAPE_CPG2_1"/>
    <property type="match status" value="1"/>
</dbReference>
<dbReference type="PANTHER" id="PTHR42994:SF1">
    <property type="entry name" value="PEPTIDASE T"/>
    <property type="match status" value="1"/>
</dbReference>
<keyword evidence="5 9" id="KW-0479">Metal-binding</keyword>
<keyword evidence="4 9" id="KW-0645">Protease</keyword>
<dbReference type="GO" id="GO:0008270">
    <property type="term" value="F:zinc ion binding"/>
    <property type="evidence" value="ECO:0007669"/>
    <property type="project" value="UniProtKB-UniRule"/>
</dbReference>
<evidence type="ECO:0000313" key="13">
    <source>
        <dbReference type="EMBL" id="HJC62598.1"/>
    </source>
</evidence>
<keyword evidence="7 9" id="KW-0862">Zinc</keyword>
<evidence type="ECO:0000256" key="10">
    <source>
        <dbReference type="PIRSR" id="PIRSR037215-1"/>
    </source>
</evidence>
<dbReference type="NCBIfam" id="TIGR01882">
    <property type="entry name" value="peptidase-T"/>
    <property type="match status" value="1"/>
</dbReference>
<organism evidence="13 14">
    <name type="scientific">Candidatus Blautia merdavium</name>
    <dbReference type="NCBI Taxonomy" id="2838494"/>
    <lineage>
        <taxon>Bacteria</taxon>
        <taxon>Bacillati</taxon>
        <taxon>Bacillota</taxon>
        <taxon>Clostridia</taxon>
        <taxon>Lachnospirales</taxon>
        <taxon>Lachnospiraceae</taxon>
        <taxon>Blautia</taxon>
    </lineage>
</organism>
<dbReference type="NCBIfam" id="NF009920">
    <property type="entry name" value="PRK13381.1"/>
    <property type="match status" value="1"/>
</dbReference>